<accession>A0A0S4J9L6</accession>
<gene>
    <name evidence="2" type="ORF">BSAL_08115</name>
</gene>
<organism evidence="2 3">
    <name type="scientific">Bodo saltans</name>
    <name type="common">Flagellated protozoan</name>
    <dbReference type="NCBI Taxonomy" id="75058"/>
    <lineage>
        <taxon>Eukaryota</taxon>
        <taxon>Discoba</taxon>
        <taxon>Euglenozoa</taxon>
        <taxon>Kinetoplastea</taxon>
        <taxon>Metakinetoplastina</taxon>
        <taxon>Eubodonida</taxon>
        <taxon>Bodonidae</taxon>
        <taxon>Bodo</taxon>
    </lineage>
</organism>
<dbReference type="Proteomes" id="UP000051952">
    <property type="component" value="Unassembled WGS sequence"/>
</dbReference>
<feature type="region of interest" description="Disordered" evidence="1">
    <location>
        <begin position="427"/>
        <end position="455"/>
    </location>
</feature>
<reference evidence="3" key="1">
    <citation type="submission" date="2015-09" db="EMBL/GenBank/DDBJ databases">
        <authorList>
            <consortium name="Pathogen Informatics"/>
        </authorList>
    </citation>
    <scope>NUCLEOTIDE SEQUENCE [LARGE SCALE GENOMIC DNA]</scope>
    <source>
        <strain evidence="3">Lake Konstanz</strain>
    </source>
</reference>
<feature type="non-terminal residue" evidence="2">
    <location>
        <position position="1"/>
    </location>
</feature>
<dbReference type="EMBL" id="CYKH01001430">
    <property type="protein sequence ID" value="CUG87057.1"/>
    <property type="molecule type" value="Genomic_DNA"/>
</dbReference>
<name>A0A0S4J9L6_BODSA</name>
<evidence type="ECO:0000313" key="3">
    <source>
        <dbReference type="Proteomes" id="UP000051952"/>
    </source>
</evidence>
<dbReference type="VEuPathDB" id="TriTrypDB:BSAL_08115"/>
<protein>
    <submittedName>
        <fullName evidence="2">Uncharacterized protein</fullName>
    </submittedName>
</protein>
<feature type="compositionally biased region" description="Basic and acidic residues" evidence="1">
    <location>
        <begin position="440"/>
        <end position="449"/>
    </location>
</feature>
<dbReference type="OrthoDB" id="5590003at2759"/>
<proteinExistence type="predicted"/>
<evidence type="ECO:0000313" key="2">
    <source>
        <dbReference type="EMBL" id="CUG87057.1"/>
    </source>
</evidence>
<sequence>LAQLAPYMDEVKFVPTVVASPPPLAPTTASLGTVERARKQLAHAEARGAAKQALQQPRNDVNAELMDLQAQSVALLVQTLGPGELPRQGTTNRNSIPLECAHPLMTPLSSFSRMAASNLCVIIDARLAKTEHVSNRHSREGSAIRMLYRALRHAIAMSSSCEAAAGTNAVQPVTPAQRARTAMSLFLSQQAANEVLPNHTRASEGFIKQIREIMASVLSRRGSMGSDQYKHHMQNVAVSLQGDQRQIVARVLMKRLSGYESFATLTCAEVKTVMSPIAVSDAANFQMCRLKRCHRKAITVAMEGSLSELLTHGAVASAEDAGVVAHKLVARLVASQFVDERLSRLYAEVATAFSRRRSLLLISGGGSFQHQARMRELPWMAPLLRELASGFSHGKAAAFAGTLLSEYWRYFPITLMPNKMTSALRELLHPEPTKKRKSRTSSEEKEPPKESPVPPMLEELAADIFGGTFSSKYHAVARTAAARIGNTTYSRYYQLDTMLPQLASGTLSIDAAAVALRDAYYGTPTRAGWSVSGNGKLVEAAQILTTHNLILFDDVPLVTDGTTNMLNETLKRSWQLLERLCAKSADNLQFSRKSQHARQIAHGFRQFVYFLSKLPSAEVQLAFLDSQLEAKPKSSSAVAGRFPFREKINGVRCAVRGEPQSADAIVLAWRRVE</sequence>
<dbReference type="AlphaFoldDB" id="A0A0S4J9L6"/>
<evidence type="ECO:0000256" key="1">
    <source>
        <dbReference type="SAM" id="MobiDB-lite"/>
    </source>
</evidence>
<keyword evidence="3" id="KW-1185">Reference proteome</keyword>